<dbReference type="GO" id="GO:0030026">
    <property type="term" value="P:intracellular manganese ion homeostasis"/>
    <property type="evidence" value="ECO:0007669"/>
    <property type="project" value="InterPro"/>
</dbReference>
<name>A0A1F5WHJ9_9BACT</name>
<comment type="caution">
    <text evidence="6">The sequence shown here is derived from an EMBL/GenBank/DDBJ whole genome shotgun (WGS) entry which is preliminary data.</text>
</comment>
<evidence type="ECO:0000256" key="1">
    <source>
        <dbReference type="ARBA" id="ARBA00004127"/>
    </source>
</evidence>
<keyword evidence="2 5" id="KW-0812">Transmembrane</keyword>
<evidence type="ECO:0000313" key="7">
    <source>
        <dbReference type="Proteomes" id="UP000178406"/>
    </source>
</evidence>
<dbReference type="Proteomes" id="UP000178406">
    <property type="component" value="Unassembled WGS sequence"/>
</dbReference>
<comment type="subcellular location">
    <subcellularLocation>
        <location evidence="1">Endomembrane system</location>
        <topology evidence="1">Multi-pass membrane protein</topology>
    </subcellularLocation>
</comment>
<dbReference type="GO" id="GO:0012505">
    <property type="term" value="C:endomembrane system"/>
    <property type="evidence" value="ECO:0007669"/>
    <property type="project" value="UniProtKB-SubCell"/>
</dbReference>
<evidence type="ECO:0000256" key="4">
    <source>
        <dbReference type="ARBA" id="ARBA00023136"/>
    </source>
</evidence>
<keyword evidence="4 5" id="KW-0472">Membrane</keyword>
<dbReference type="PANTHER" id="PTHR31851">
    <property type="entry name" value="FE(2+)/MN(2+) TRANSPORTER PCL1"/>
    <property type="match status" value="1"/>
</dbReference>
<sequence length="130" mass="13693">MAVSDYLGTKSEEEEEEYFARDENSGDNAKNYNLHPITKTTPRGAAAVTFVSFIAAGVLPVTPYIVLGSEGGAFGASVWATAVSLFVIGSLRTIATHKNWFWSGFEMLLIGGIAAIIAYTTGAIIGGIVA</sequence>
<dbReference type="Pfam" id="PF01988">
    <property type="entry name" value="VIT1"/>
    <property type="match status" value="1"/>
</dbReference>
<evidence type="ECO:0000256" key="2">
    <source>
        <dbReference type="ARBA" id="ARBA00022692"/>
    </source>
</evidence>
<dbReference type="InterPro" id="IPR008217">
    <property type="entry name" value="Ccc1_fam"/>
</dbReference>
<dbReference type="GO" id="GO:0005384">
    <property type="term" value="F:manganese ion transmembrane transporter activity"/>
    <property type="evidence" value="ECO:0007669"/>
    <property type="project" value="InterPro"/>
</dbReference>
<evidence type="ECO:0008006" key="8">
    <source>
        <dbReference type="Google" id="ProtNLM"/>
    </source>
</evidence>
<reference evidence="6 7" key="1">
    <citation type="journal article" date="2016" name="Nat. Commun.">
        <title>Thousands of microbial genomes shed light on interconnected biogeochemical processes in an aquifer system.</title>
        <authorList>
            <person name="Anantharaman K."/>
            <person name="Brown C.T."/>
            <person name="Hug L.A."/>
            <person name="Sharon I."/>
            <person name="Castelle C.J."/>
            <person name="Probst A.J."/>
            <person name="Thomas B.C."/>
            <person name="Singh A."/>
            <person name="Wilkins M.J."/>
            <person name="Karaoz U."/>
            <person name="Brodie E.L."/>
            <person name="Williams K.H."/>
            <person name="Hubbard S.S."/>
            <person name="Banfield J.F."/>
        </authorList>
    </citation>
    <scope>NUCLEOTIDE SEQUENCE [LARGE SCALE GENOMIC DNA]</scope>
</reference>
<organism evidence="6 7">
    <name type="scientific">Candidatus Giovannonibacteria bacterium RIFCSPHIGHO2_02_FULL_46_20</name>
    <dbReference type="NCBI Taxonomy" id="1798338"/>
    <lineage>
        <taxon>Bacteria</taxon>
        <taxon>Candidatus Giovannoniibacteriota</taxon>
    </lineage>
</organism>
<dbReference type="AlphaFoldDB" id="A0A1F5WHJ9"/>
<keyword evidence="3 5" id="KW-1133">Transmembrane helix</keyword>
<evidence type="ECO:0000313" key="6">
    <source>
        <dbReference type="EMBL" id="OGF74721.1"/>
    </source>
</evidence>
<feature type="transmembrane region" description="Helical" evidence="5">
    <location>
        <begin position="73"/>
        <end position="95"/>
    </location>
</feature>
<gene>
    <name evidence="6" type="ORF">A3J56_03240</name>
</gene>
<accession>A0A1F5WHJ9</accession>
<feature type="transmembrane region" description="Helical" evidence="5">
    <location>
        <begin position="107"/>
        <end position="129"/>
    </location>
</feature>
<protein>
    <recommendedName>
        <fullName evidence="8">VIT family protein</fullName>
    </recommendedName>
</protein>
<dbReference type="EMBL" id="MFHQ01000007">
    <property type="protein sequence ID" value="OGF74721.1"/>
    <property type="molecule type" value="Genomic_DNA"/>
</dbReference>
<evidence type="ECO:0000256" key="5">
    <source>
        <dbReference type="SAM" id="Phobius"/>
    </source>
</evidence>
<feature type="transmembrane region" description="Helical" evidence="5">
    <location>
        <begin position="45"/>
        <end position="67"/>
    </location>
</feature>
<proteinExistence type="predicted"/>
<evidence type="ECO:0000256" key="3">
    <source>
        <dbReference type="ARBA" id="ARBA00022989"/>
    </source>
</evidence>
<dbReference type="STRING" id="1798338.A3J56_03240"/>